<keyword evidence="3" id="KW-1185">Reference proteome</keyword>
<dbReference type="Proteomes" id="UP000093508">
    <property type="component" value="Unassembled WGS sequence"/>
</dbReference>
<reference evidence="2 4" key="2">
    <citation type="submission" date="2016-11" db="EMBL/GenBank/DDBJ databases">
        <authorList>
            <person name="Jaros S."/>
            <person name="Januszkiewicz K."/>
            <person name="Wedrychowicz H."/>
        </authorList>
    </citation>
    <scope>NUCLEOTIDE SEQUENCE [LARGE SCALE GENOMIC DNA]</scope>
    <source>
        <strain evidence="2 4">DSM 27621</strain>
    </source>
</reference>
<name>A0A1M7B7H8_9FLAO</name>
<sequence>MINKKTFTILLLILLNNILSCKQNSDKGLSSIAKQEKEAINTQKLTCQEIVEKIVKSSDLNLKDYKNYFIDIDKIESDSISIHVYFENNLSDDPKQKQIVESTIAWLLLLPNEQTLYNVTVDPEKPVELKFDKKILTYNDIFRTCEISKDNIHLKGDIKYKTAILPFNFKDFYAACVYPSDEKKCNENYPKYDYDKKSELFKIIGNKFHFSEYTYLPIINDFKPVILYDNTSDIESYYLIVIKNGKIISNLLIARMDGESIQDFNITKEYAIILYKAKNSNDPKKEIGRYKILDNGNIIKL</sequence>
<evidence type="ECO:0000313" key="4">
    <source>
        <dbReference type="Proteomes" id="UP000184069"/>
    </source>
</evidence>
<dbReference type="OrthoDB" id="1445262at2"/>
<dbReference type="EMBL" id="FRBM01000004">
    <property type="protein sequence ID" value="SHL50978.1"/>
    <property type="molecule type" value="Genomic_DNA"/>
</dbReference>
<organism evidence="2 4">
    <name type="scientific">Chryseobacterium contaminans</name>
    <dbReference type="NCBI Taxonomy" id="1423959"/>
    <lineage>
        <taxon>Bacteria</taxon>
        <taxon>Pseudomonadati</taxon>
        <taxon>Bacteroidota</taxon>
        <taxon>Flavobacteriia</taxon>
        <taxon>Flavobacteriales</taxon>
        <taxon>Weeksellaceae</taxon>
        <taxon>Chryseobacterium group</taxon>
        <taxon>Chryseobacterium</taxon>
    </lineage>
</organism>
<dbReference type="RefSeq" id="WP_066695625.1">
    <property type="nucleotide sequence ID" value="NZ_FRBM01000004.1"/>
</dbReference>
<proteinExistence type="predicted"/>
<evidence type="ECO:0000313" key="3">
    <source>
        <dbReference type="Proteomes" id="UP000093508"/>
    </source>
</evidence>
<dbReference type="EMBL" id="MAYF01000190">
    <property type="protein sequence ID" value="OCA78578.1"/>
    <property type="molecule type" value="Genomic_DNA"/>
</dbReference>
<reference evidence="1 3" key="1">
    <citation type="submission" date="2016-07" db="EMBL/GenBank/DDBJ databases">
        <authorList>
            <person name="Jeong J.-J."/>
            <person name="Kim D.W."/>
            <person name="Sang M.K."/>
            <person name="Choi I.-G."/>
            <person name="Kim K.D."/>
        </authorList>
    </citation>
    <scope>NUCLEOTIDE SEQUENCE [LARGE SCALE GENOMIC DNA]</scope>
    <source>
        <strain evidence="1 3">C-26</strain>
    </source>
</reference>
<dbReference type="STRING" id="1423959.SAMN05444407_104265"/>
<protein>
    <submittedName>
        <fullName evidence="2">Uncharacterized protein</fullName>
    </submittedName>
</protein>
<dbReference type="AlphaFoldDB" id="A0A1M7B7H8"/>
<evidence type="ECO:0000313" key="2">
    <source>
        <dbReference type="EMBL" id="SHL50978.1"/>
    </source>
</evidence>
<dbReference type="Proteomes" id="UP000184069">
    <property type="component" value="Unassembled WGS sequence"/>
</dbReference>
<accession>A0A1M7B7H8</accession>
<evidence type="ECO:0000313" key="1">
    <source>
        <dbReference type="EMBL" id="OCA78578.1"/>
    </source>
</evidence>
<gene>
    <name evidence="1" type="ORF">BBH99_08230</name>
    <name evidence="2" type="ORF">SAMN05444407_104265</name>
</gene>